<dbReference type="InterPro" id="IPR051794">
    <property type="entry name" value="PG_Endopeptidase_C40"/>
</dbReference>
<reference evidence="8" key="1">
    <citation type="submission" date="2015-05" db="EMBL/GenBank/DDBJ databases">
        <authorList>
            <person name="Rodrigo-Torres Lidia"/>
            <person name="Arahal R.David."/>
        </authorList>
    </citation>
    <scope>NUCLEOTIDE SEQUENCE [LARGE SCALE GENOMIC DNA]</scope>
    <source>
        <strain evidence="8">CECT 7321</strain>
    </source>
</reference>
<dbReference type="Proteomes" id="UP000043764">
    <property type="component" value="Unassembled WGS sequence"/>
</dbReference>
<dbReference type="Pfam" id="PF18348">
    <property type="entry name" value="SH3_16"/>
    <property type="match status" value="1"/>
</dbReference>
<accession>A0A0H5DJ05</accession>
<evidence type="ECO:0000256" key="1">
    <source>
        <dbReference type="ARBA" id="ARBA00007074"/>
    </source>
</evidence>
<protein>
    <submittedName>
        <fullName evidence="7">Dipeptidyl-peptidase 6</fullName>
        <ecNumber evidence="7">3.4.22.-</ecNumber>
    </submittedName>
</protein>
<dbReference type="EMBL" id="CVRL01000039">
    <property type="protein sequence ID" value="CRL12230.1"/>
    <property type="molecule type" value="Genomic_DNA"/>
</dbReference>
<feature type="domain" description="NlpC/P60" evidence="6">
    <location>
        <begin position="152"/>
        <end position="281"/>
    </location>
</feature>
<evidence type="ECO:0000313" key="7">
    <source>
        <dbReference type="EMBL" id="CRL12230.1"/>
    </source>
</evidence>
<dbReference type="InterPro" id="IPR038765">
    <property type="entry name" value="Papain-like_cys_pep_sf"/>
</dbReference>
<dbReference type="GO" id="GO:0008234">
    <property type="term" value="F:cysteine-type peptidase activity"/>
    <property type="evidence" value="ECO:0007669"/>
    <property type="project" value="UniProtKB-KW"/>
</dbReference>
<comment type="similarity">
    <text evidence="1">Belongs to the peptidase C40 family.</text>
</comment>
<proteinExistence type="inferred from homology"/>
<sequence length="285" mass="30805">MTDARRTPANDRVVAARLKQSYPDLASVDGTTMTVIAPVVDLLRRPDGPRDRQLLLGADVTVYEDRNGWAYVQSAADDYVGYVSRDALAERDAPATHMVCTAATHAYRDANMKSPDLCGLSFGARVRVLGQTDRFAETDQGFIPAHHLRPLDAYSADPVTVAELFLGTPYLWGGNSRSGIDCSGLVQAAMLASGIDCPGDSDQQEQELGEPLPLGNTSVPADLRRGDILFWKGHVAMMRDSETMIHANAYHMAVALEPITGAVSRIMEQGDGPITGHRRLPLTTG</sequence>
<dbReference type="InterPro" id="IPR041382">
    <property type="entry name" value="SH3_16"/>
</dbReference>
<feature type="region of interest" description="Disordered" evidence="5">
    <location>
        <begin position="198"/>
        <end position="217"/>
    </location>
</feature>
<dbReference type="PROSITE" id="PS51935">
    <property type="entry name" value="NLPC_P60"/>
    <property type="match status" value="1"/>
</dbReference>
<dbReference type="Pfam" id="PF00877">
    <property type="entry name" value="NLPC_P60"/>
    <property type="match status" value="1"/>
</dbReference>
<evidence type="ECO:0000256" key="4">
    <source>
        <dbReference type="ARBA" id="ARBA00022807"/>
    </source>
</evidence>
<dbReference type="Gene3D" id="3.90.1720.10">
    <property type="entry name" value="endopeptidase domain like (from Nostoc punctiforme)"/>
    <property type="match status" value="1"/>
</dbReference>
<gene>
    <name evidence="7" type="ORF">NIT7321_03102</name>
</gene>
<dbReference type="PANTHER" id="PTHR47359">
    <property type="entry name" value="PEPTIDOGLYCAN DL-ENDOPEPTIDASE CWLO"/>
    <property type="match status" value="1"/>
</dbReference>
<dbReference type="RefSeq" id="WP_050674015.1">
    <property type="nucleotide sequence ID" value="NZ_CVRL01000039.1"/>
</dbReference>
<dbReference type="STRING" id="481446.NIT7645_01825"/>
<keyword evidence="2" id="KW-0645">Protease</keyword>
<keyword evidence="8" id="KW-1185">Reference proteome</keyword>
<dbReference type="Gene3D" id="2.30.30.40">
    <property type="entry name" value="SH3 Domains"/>
    <property type="match status" value="1"/>
</dbReference>
<name>A0A0H5DJ05_9RHOB</name>
<keyword evidence="4" id="KW-0788">Thiol protease</keyword>
<evidence type="ECO:0000256" key="5">
    <source>
        <dbReference type="SAM" id="MobiDB-lite"/>
    </source>
</evidence>
<dbReference type="InterPro" id="IPR000064">
    <property type="entry name" value="NLP_P60_dom"/>
</dbReference>
<dbReference type="AlphaFoldDB" id="A0A0H5DJ05"/>
<evidence type="ECO:0000256" key="3">
    <source>
        <dbReference type="ARBA" id="ARBA00022801"/>
    </source>
</evidence>
<organism evidence="7 8">
    <name type="scientific">Phaeobacter italicus</name>
    <dbReference type="NCBI Taxonomy" id="481446"/>
    <lineage>
        <taxon>Bacteria</taxon>
        <taxon>Pseudomonadati</taxon>
        <taxon>Pseudomonadota</taxon>
        <taxon>Alphaproteobacteria</taxon>
        <taxon>Rhodobacterales</taxon>
        <taxon>Roseobacteraceae</taxon>
        <taxon>Phaeobacter</taxon>
    </lineage>
</organism>
<dbReference type="SUPFAM" id="SSF54001">
    <property type="entry name" value="Cysteine proteinases"/>
    <property type="match status" value="1"/>
</dbReference>
<keyword evidence="3 7" id="KW-0378">Hydrolase</keyword>
<dbReference type="EC" id="3.4.22.-" evidence="7"/>
<evidence type="ECO:0000256" key="2">
    <source>
        <dbReference type="ARBA" id="ARBA00022670"/>
    </source>
</evidence>
<evidence type="ECO:0000313" key="8">
    <source>
        <dbReference type="Proteomes" id="UP000043764"/>
    </source>
</evidence>
<evidence type="ECO:0000259" key="6">
    <source>
        <dbReference type="PROSITE" id="PS51935"/>
    </source>
</evidence>
<dbReference type="GO" id="GO:0006508">
    <property type="term" value="P:proteolysis"/>
    <property type="evidence" value="ECO:0007669"/>
    <property type="project" value="UniProtKB-KW"/>
</dbReference>
<dbReference type="PANTHER" id="PTHR47359:SF3">
    <property type="entry name" value="NLP_P60 DOMAIN-CONTAINING PROTEIN-RELATED"/>
    <property type="match status" value="1"/>
</dbReference>